<dbReference type="AlphaFoldDB" id="A0A812S2N7"/>
<evidence type="ECO:0000313" key="6">
    <source>
        <dbReference type="Proteomes" id="UP000604046"/>
    </source>
</evidence>
<reference evidence="5" key="1">
    <citation type="submission" date="2021-02" db="EMBL/GenBank/DDBJ databases">
        <authorList>
            <person name="Dougan E. K."/>
            <person name="Rhodes N."/>
            <person name="Thang M."/>
            <person name="Chan C."/>
        </authorList>
    </citation>
    <scope>NUCLEOTIDE SEQUENCE</scope>
</reference>
<evidence type="ECO:0000256" key="1">
    <source>
        <dbReference type="SAM" id="Coils"/>
    </source>
</evidence>
<evidence type="ECO:0000259" key="3">
    <source>
        <dbReference type="PROSITE" id="PS00022"/>
    </source>
</evidence>
<evidence type="ECO:0000259" key="4">
    <source>
        <dbReference type="PROSITE" id="PS01186"/>
    </source>
</evidence>
<dbReference type="InterPro" id="IPR000742">
    <property type="entry name" value="EGF"/>
</dbReference>
<keyword evidence="1" id="KW-0175">Coiled coil</keyword>
<dbReference type="EMBL" id="CAJNDS010002401">
    <property type="protein sequence ID" value="CAE7460806.1"/>
    <property type="molecule type" value="Genomic_DNA"/>
</dbReference>
<dbReference type="Proteomes" id="UP000604046">
    <property type="component" value="Unassembled WGS sequence"/>
</dbReference>
<name>A0A812S2N7_9DINO</name>
<dbReference type="PROSITE" id="PS00022">
    <property type="entry name" value="EGF_1"/>
    <property type="match status" value="1"/>
</dbReference>
<feature type="compositionally biased region" description="Acidic residues" evidence="2">
    <location>
        <begin position="992"/>
        <end position="1001"/>
    </location>
</feature>
<sequence length="1049" mass="115622">MAIQCVLPKAPPSGMPTEPELASNAITVGDARLVCEQAQDFICEASAGATSILIQLSSLTKDKCDDVFLECRELNPVFTFQEFVRSPQALAYEADPTNVTLFEAYLDNPGTCTLGCFTELFSMNQLQTMQSELAAATVSAPTGVFQMNDGQFDTQNFCGDNAGPACIRTRGLCNTMQDGDFYKHPTCASGQAQWSRIDESLRIRYDGDETRGQAGKWLLETVASDLLSSGYGTEIARQPTFNPTPALGDTIWNLKCRHPNGIGGEYIQYRTKIVELVPCTCDSLIDCNGRGEAVGTKDTGPNCQCICDPDRAGEGCEIPLCQVPGILNGRQPACKEGGWIYPGGTCTPDCQEGYVPSHEKFTCDSEGAFLLPLGFTCNEVWVDEPPIDEFGNTPDFYESSTTTPPPECTDFDCVFHGQATKARREDGSCECICDEGYTGPQCRSIVGDCLAPLHKTIPNSALSTCEEGSRPNLVCTARCDETYYAVPATLECQGTELVPPKFRCFGGPTTQVLWCEMAQTISLVFSGVTAFGLMVACVCFQRNRIRSFNNILYHDKLFEAQQDVHGNFNVVRMTNGQEYHSKLPHHLLARDPRPPVEEDALRDAIVGESNWANWGQPTVDPMATALPVQDLREDTSTRTPPSAPSTQRPSLHDAGLPGQVSDALAIVADPGLRRGGEVVLRYIAGRPDLDGAHGWLLDFSHETGLCEVDLEGIEILKDIPIQCLEDATNVAAEQPHALAVSAPGPTMLDTNWLVQKRDLENKVEASRQERYRKFASEATKEESEKAARVKEALEQTEVLRLDLEERLRLGLRHGDAVLLRAAITETKELLAQKYLAIAPPSTLSALRRVLETAESRLEQFDAIQESRQRAQEYAERVRTGKAADWKMTSAELTRYVVGCNPERVQAGLKAQLPVFLRSSDGQRFTILHDACREACLDEPNSEKANNRIEVVRLLCEARANKNAVDMLPENLRKEMGGPRAKRHPSVRKLKESEEEPEEAEPAEAPREPEEPGAPRGHCLRLHMPTWKLRTSLPRLRDHLEQGLRTTSSV</sequence>
<feature type="region of interest" description="Disordered" evidence="2">
    <location>
        <begin position="968"/>
        <end position="1018"/>
    </location>
</feature>
<feature type="coiled-coil region" evidence="1">
    <location>
        <begin position="776"/>
        <end position="806"/>
    </location>
</feature>
<dbReference type="OrthoDB" id="283575at2759"/>
<feature type="region of interest" description="Disordered" evidence="2">
    <location>
        <begin position="631"/>
        <end position="656"/>
    </location>
</feature>
<evidence type="ECO:0000313" key="5">
    <source>
        <dbReference type="EMBL" id="CAE7460806.1"/>
    </source>
</evidence>
<keyword evidence="6" id="KW-1185">Reference proteome</keyword>
<accession>A0A812S2N7</accession>
<comment type="caution">
    <text evidence="5">The sequence shown here is derived from an EMBL/GenBank/DDBJ whole genome shotgun (WGS) entry which is preliminary data.</text>
</comment>
<protein>
    <recommendedName>
        <fullName evidence="3 4">EGF-like domain-containing protein</fullName>
    </recommendedName>
</protein>
<feature type="domain" description="EGF-like" evidence="3 4">
    <location>
        <begin position="431"/>
        <end position="442"/>
    </location>
</feature>
<organism evidence="5 6">
    <name type="scientific">Symbiodinium natans</name>
    <dbReference type="NCBI Taxonomy" id="878477"/>
    <lineage>
        <taxon>Eukaryota</taxon>
        <taxon>Sar</taxon>
        <taxon>Alveolata</taxon>
        <taxon>Dinophyceae</taxon>
        <taxon>Suessiales</taxon>
        <taxon>Symbiodiniaceae</taxon>
        <taxon>Symbiodinium</taxon>
    </lineage>
</organism>
<dbReference type="PROSITE" id="PS01186">
    <property type="entry name" value="EGF_2"/>
    <property type="match status" value="1"/>
</dbReference>
<evidence type="ECO:0000256" key="2">
    <source>
        <dbReference type="SAM" id="MobiDB-lite"/>
    </source>
</evidence>
<gene>
    <name evidence="5" type="ORF">SNAT2548_LOCUS25591</name>
</gene>
<feature type="compositionally biased region" description="Low complexity" evidence="2">
    <location>
        <begin position="637"/>
        <end position="649"/>
    </location>
</feature>
<proteinExistence type="predicted"/>